<keyword evidence="1" id="KW-0175">Coiled coil</keyword>
<name>A0A7W6BUF3_9HYPH</name>
<dbReference type="RefSeq" id="WP_139224757.1">
    <property type="nucleotide sequence ID" value="NZ_FOOA01000038.1"/>
</dbReference>
<sequence>MARRSTFEDHLFALNLPFKRKKRTRAEELRELVHEAIEELDLLDHRGKLRDFGVTFDRMPNRHFDYWLFDELLVQLGAGAGRRGIRKPLNQLRVVSWRKSAADLSTAIRIVCRNYDELKFSRMLVFPLEGDQAGCRLTKGLYRA</sequence>
<keyword evidence="3" id="KW-1185">Reference proteome</keyword>
<evidence type="ECO:0000313" key="2">
    <source>
        <dbReference type="EMBL" id="MBB3938209.1"/>
    </source>
</evidence>
<evidence type="ECO:0000313" key="3">
    <source>
        <dbReference type="Proteomes" id="UP000531216"/>
    </source>
</evidence>
<organism evidence="2 3">
    <name type="scientific">Aureimonas phyllosphaerae</name>
    <dbReference type="NCBI Taxonomy" id="1166078"/>
    <lineage>
        <taxon>Bacteria</taxon>
        <taxon>Pseudomonadati</taxon>
        <taxon>Pseudomonadota</taxon>
        <taxon>Alphaproteobacteria</taxon>
        <taxon>Hyphomicrobiales</taxon>
        <taxon>Aurantimonadaceae</taxon>
        <taxon>Aureimonas</taxon>
    </lineage>
</organism>
<dbReference type="EMBL" id="JACIDO010000021">
    <property type="protein sequence ID" value="MBB3938209.1"/>
    <property type="molecule type" value="Genomic_DNA"/>
</dbReference>
<feature type="coiled-coil region" evidence="1">
    <location>
        <begin position="19"/>
        <end position="46"/>
    </location>
</feature>
<dbReference type="Proteomes" id="UP000531216">
    <property type="component" value="Unassembled WGS sequence"/>
</dbReference>
<reference evidence="2 3" key="1">
    <citation type="submission" date="2020-08" db="EMBL/GenBank/DDBJ databases">
        <title>Genomic Encyclopedia of Type Strains, Phase IV (KMG-IV): sequencing the most valuable type-strain genomes for metagenomic binning, comparative biology and taxonomic classification.</title>
        <authorList>
            <person name="Goeker M."/>
        </authorList>
    </citation>
    <scope>NUCLEOTIDE SEQUENCE [LARGE SCALE GENOMIC DNA]</scope>
    <source>
        <strain evidence="2 3">DSM 25024</strain>
    </source>
</reference>
<dbReference type="AlphaFoldDB" id="A0A7W6BUF3"/>
<proteinExistence type="predicted"/>
<accession>A0A7W6BUF3</accession>
<comment type="caution">
    <text evidence="2">The sequence shown here is derived from an EMBL/GenBank/DDBJ whole genome shotgun (WGS) entry which is preliminary data.</text>
</comment>
<dbReference type="OrthoDB" id="9975520at2"/>
<evidence type="ECO:0000256" key="1">
    <source>
        <dbReference type="SAM" id="Coils"/>
    </source>
</evidence>
<gene>
    <name evidence="2" type="ORF">GGR05_004380</name>
</gene>
<protein>
    <submittedName>
        <fullName evidence="2">Uncharacterized protein</fullName>
    </submittedName>
</protein>